<dbReference type="EMBL" id="JAULUE010002046">
    <property type="protein sequence ID" value="KAK5916137.1"/>
    <property type="molecule type" value="Genomic_DNA"/>
</dbReference>
<keyword evidence="3" id="KW-1185">Reference proteome</keyword>
<feature type="compositionally biased region" description="Polar residues" evidence="1">
    <location>
        <begin position="1"/>
        <end position="19"/>
    </location>
</feature>
<reference evidence="2 3" key="1">
    <citation type="journal article" date="2023" name="Mol. Biol. Evol.">
        <title>Genomics of Secondarily Temperate Adaptation in the Only Non-Antarctic Icefish.</title>
        <authorList>
            <person name="Rivera-Colon A.G."/>
            <person name="Rayamajhi N."/>
            <person name="Minhas B.F."/>
            <person name="Madrigal G."/>
            <person name="Bilyk K.T."/>
            <person name="Yoon V."/>
            <person name="Hune M."/>
            <person name="Gregory S."/>
            <person name="Cheng C.H.C."/>
            <person name="Catchen J.M."/>
        </authorList>
    </citation>
    <scope>NUCLEOTIDE SEQUENCE [LARGE SCALE GENOMIC DNA]</scope>
    <source>
        <strain evidence="2">JC2023a</strain>
    </source>
</reference>
<comment type="caution">
    <text evidence="2">The sequence shown here is derived from an EMBL/GenBank/DDBJ whole genome shotgun (WGS) entry which is preliminary data.</text>
</comment>
<evidence type="ECO:0000313" key="2">
    <source>
        <dbReference type="EMBL" id="KAK5916137.1"/>
    </source>
</evidence>
<feature type="compositionally biased region" description="Pro residues" evidence="1">
    <location>
        <begin position="46"/>
        <end position="57"/>
    </location>
</feature>
<organism evidence="2 3">
    <name type="scientific">Champsocephalus esox</name>
    <name type="common">pike icefish</name>
    <dbReference type="NCBI Taxonomy" id="159716"/>
    <lineage>
        <taxon>Eukaryota</taxon>
        <taxon>Metazoa</taxon>
        <taxon>Chordata</taxon>
        <taxon>Craniata</taxon>
        <taxon>Vertebrata</taxon>
        <taxon>Euteleostomi</taxon>
        <taxon>Actinopterygii</taxon>
        <taxon>Neopterygii</taxon>
        <taxon>Teleostei</taxon>
        <taxon>Neoteleostei</taxon>
        <taxon>Acanthomorphata</taxon>
        <taxon>Eupercaria</taxon>
        <taxon>Perciformes</taxon>
        <taxon>Notothenioidei</taxon>
        <taxon>Channichthyidae</taxon>
        <taxon>Champsocephalus</taxon>
    </lineage>
</organism>
<proteinExistence type="predicted"/>
<evidence type="ECO:0000256" key="1">
    <source>
        <dbReference type="SAM" id="MobiDB-lite"/>
    </source>
</evidence>
<sequence length="146" mass="15713">MAHTHSSFSPRNNSHVEQNQNKRLDTRITFPISQSTYSAAVSQPQVPQPAPGPPGPTASPRSPRSPSQPQVPQPAPGPPGPTASPRSHSLLRLLGWNRGKPSGLKRLSVGESGRDKVRAASSATLNPHRSALSTHWSHMDRPRAFC</sequence>
<feature type="compositionally biased region" description="Pro residues" evidence="1">
    <location>
        <begin position="69"/>
        <end position="82"/>
    </location>
</feature>
<gene>
    <name evidence="2" type="ORF">CesoFtcFv8_001664</name>
</gene>
<feature type="region of interest" description="Disordered" evidence="1">
    <location>
        <begin position="1"/>
        <end position="128"/>
    </location>
</feature>
<evidence type="ECO:0000313" key="3">
    <source>
        <dbReference type="Proteomes" id="UP001335648"/>
    </source>
</evidence>
<dbReference type="AlphaFoldDB" id="A0AAN8D544"/>
<accession>A0AAN8D544</accession>
<dbReference type="Proteomes" id="UP001335648">
    <property type="component" value="Unassembled WGS sequence"/>
</dbReference>
<name>A0AAN8D544_9TELE</name>
<protein>
    <submittedName>
        <fullName evidence="2">Uncharacterized protein</fullName>
    </submittedName>
</protein>
<feature type="compositionally biased region" description="Low complexity" evidence="1">
    <location>
        <begin position="58"/>
        <end position="68"/>
    </location>
</feature>